<dbReference type="GO" id="GO:0006289">
    <property type="term" value="P:nucleotide-excision repair"/>
    <property type="evidence" value="ECO:0007669"/>
    <property type="project" value="TreeGrafter"/>
</dbReference>
<dbReference type="GO" id="GO:0000724">
    <property type="term" value="P:double-strand break repair via homologous recombination"/>
    <property type="evidence" value="ECO:0007669"/>
    <property type="project" value="TreeGrafter"/>
</dbReference>
<dbReference type="GO" id="GO:0044778">
    <property type="term" value="P:meiotic DNA integrity checkpoint signaling"/>
    <property type="evidence" value="ECO:0007669"/>
    <property type="project" value="TreeGrafter"/>
</dbReference>
<dbReference type="InterPro" id="IPR007150">
    <property type="entry name" value="HUS1/Mec3"/>
</dbReference>
<dbReference type="PANTHER" id="PTHR12900">
    <property type="entry name" value="MITOTIC AND DNA DAMAGE CHECKPOINT PROTEIN HUS1"/>
    <property type="match status" value="1"/>
</dbReference>
<keyword evidence="3" id="KW-0539">Nucleus</keyword>
<accession>A0A0D0V167</accession>
<reference evidence="5 6" key="1">
    <citation type="submission" date="2015-01" db="EMBL/GenBank/DDBJ databases">
        <title>The Genome Sequence of Cryptococcus gattii Ram5.</title>
        <authorList>
            <consortium name="The Broad Institute Genomics Platform"/>
            <person name="Cuomo C."/>
            <person name="Litvintseva A."/>
            <person name="Chen Y."/>
            <person name="Heitman J."/>
            <person name="Sun S."/>
            <person name="Springer D."/>
            <person name="Dromer F."/>
            <person name="Young S."/>
            <person name="Zeng Q."/>
            <person name="Gargeya S."/>
            <person name="Abouelleil A."/>
            <person name="Alvarado L."/>
            <person name="Chapman S.B."/>
            <person name="Gainer-Dewar J."/>
            <person name="Goldberg J."/>
            <person name="Griggs A."/>
            <person name="Gujja S."/>
            <person name="Hansen M."/>
            <person name="Howarth C."/>
            <person name="Imamovic A."/>
            <person name="Larimer J."/>
            <person name="Murphy C."/>
            <person name="Naylor J."/>
            <person name="Pearson M."/>
            <person name="Priest M."/>
            <person name="Roberts A."/>
            <person name="Saif S."/>
            <person name="Shea T."/>
            <person name="Sykes S."/>
            <person name="Wortman J."/>
            <person name="Nusbaum C."/>
            <person name="Birren B."/>
        </authorList>
    </citation>
    <scope>NUCLEOTIDE SEQUENCE [LARGE SCALE GENOMIC DNA]</scope>
    <source>
        <strain evidence="5 6">Ram5</strain>
    </source>
</reference>
<evidence type="ECO:0000256" key="2">
    <source>
        <dbReference type="ARBA" id="ARBA00005563"/>
    </source>
</evidence>
<dbReference type="PIRSF" id="PIRSF011312">
    <property type="entry name" value="Cell_cycle_HUS1"/>
    <property type="match status" value="1"/>
</dbReference>
<dbReference type="GO" id="GO:0000723">
    <property type="term" value="P:telomere maintenance"/>
    <property type="evidence" value="ECO:0007669"/>
    <property type="project" value="TreeGrafter"/>
</dbReference>
<dbReference type="Gene3D" id="3.70.10.10">
    <property type="match status" value="2"/>
</dbReference>
<dbReference type="Proteomes" id="UP000053392">
    <property type="component" value="Unassembled WGS sequence"/>
</dbReference>
<keyword evidence="6" id="KW-1185">Reference proteome</keyword>
<gene>
    <name evidence="5" type="ORF">I313_03125</name>
</gene>
<evidence type="ECO:0000256" key="4">
    <source>
        <dbReference type="PIRNR" id="PIRNR011312"/>
    </source>
</evidence>
<dbReference type="PANTHER" id="PTHR12900:SF0">
    <property type="entry name" value="CHECKPOINT PROTEIN"/>
    <property type="match status" value="1"/>
</dbReference>
<dbReference type="GO" id="GO:0005730">
    <property type="term" value="C:nucleolus"/>
    <property type="evidence" value="ECO:0007669"/>
    <property type="project" value="InterPro"/>
</dbReference>
<dbReference type="EMBL" id="KN847901">
    <property type="protein sequence ID" value="KIR41171.1"/>
    <property type="molecule type" value="Genomic_DNA"/>
</dbReference>
<organism evidence="5 6">
    <name type="scientific">Cryptococcus deuterogattii Ram5</name>
    <dbReference type="NCBI Taxonomy" id="1296110"/>
    <lineage>
        <taxon>Eukaryota</taxon>
        <taxon>Fungi</taxon>
        <taxon>Dikarya</taxon>
        <taxon>Basidiomycota</taxon>
        <taxon>Agaricomycotina</taxon>
        <taxon>Tremellomycetes</taxon>
        <taxon>Tremellales</taxon>
        <taxon>Cryptococcaceae</taxon>
        <taxon>Cryptococcus</taxon>
        <taxon>Cryptococcus gattii species complex</taxon>
    </lineage>
</organism>
<dbReference type="GO" id="GO:0031573">
    <property type="term" value="P:mitotic intra-S DNA damage checkpoint signaling"/>
    <property type="evidence" value="ECO:0007669"/>
    <property type="project" value="TreeGrafter"/>
</dbReference>
<dbReference type="GO" id="GO:0035861">
    <property type="term" value="C:site of double-strand break"/>
    <property type="evidence" value="ECO:0007669"/>
    <property type="project" value="TreeGrafter"/>
</dbReference>
<dbReference type="AlphaFoldDB" id="A0A0D0V167"/>
<protein>
    <recommendedName>
        <fullName evidence="4">Checkpoint protein</fullName>
    </recommendedName>
</protein>
<evidence type="ECO:0000313" key="6">
    <source>
        <dbReference type="Proteomes" id="UP000053392"/>
    </source>
</evidence>
<sequence>MQFPSEIIRSLAALARSCVIKLSEEQIYFIVPGSESATGVQVWSLHSSKIIELSPTPITKYGSKSISIPWSKFSVAPIILASRKSMVITHEINVKILSSRRQQDLKEPLCPRPDIHVVLPNLQELRNIVSRLAPAADDVEVSANHEGTMELAVRSSKVNLTTTWKELPIPVTNLEEEGEEAEEPPPPGQMMSTTVTIKAFLKFLTSYVISSEAIMCICEGYCVIAYVYIGHTPHAVCVHFNRKRAWKMYHPFSMLPLMPQSSDLDIHI</sequence>
<evidence type="ECO:0000313" key="5">
    <source>
        <dbReference type="EMBL" id="KIR41171.1"/>
    </source>
</evidence>
<name>A0A0D0V167_9TREE</name>
<dbReference type="HOGENOM" id="CLU_035754_2_0_1"/>
<dbReference type="InterPro" id="IPR016580">
    <property type="entry name" value="HUS1"/>
</dbReference>
<comment type="subcellular location">
    <subcellularLocation>
        <location evidence="1">Nucleus</location>
    </subcellularLocation>
</comment>
<proteinExistence type="inferred from homology"/>
<dbReference type="GO" id="GO:0033314">
    <property type="term" value="P:mitotic DNA replication checkpoint signaling"/>
    <property type="evidence" value="ECO:0007669"/>
    <property type="project" value="TreeGrafter"/>
</dbReference>
<evidence type="ECO:0000256" key="1">
    <source>
        <dbReference type="ARBA" id="ARBA00004123"/>
    </source>
</evidence>
<comment type="similarity">
    <text evidence="2 4">Belongs to the HUS1 family.</text>
</comment>
<dbReference type="GO" id="GO:0030896">
    <property type="term" value="C:checkpoint clamp complex"/>
    <property type="evidence" value="ECO:0007669"/>
    <property type="project" value="InterPro"/>
</dbReference>
<dbReference type="Pfam" id="PF04005">
    <property type="entry name" value="Hus1"/>
    <property type="match status" value="1"/>
</dbReference>
<dbReference type="OrthoDB" id="337750at2759"/>
<evidence type="ECO:0000256" key="3">
    <source>
        <dbReference type="ARBA" id="ARBA00023242"/>
    </source>
</evidence>